<dbReference type="Proteomes" id="UP000823850">
    <property type="component" value="Unassembled WGS sequence"/>
</dbReference>
<dbReference type="PANTHER" id="PTHR46401">
    <property type="entry name" value="GLYCOSYLTRANSFERASE WBBK-RELATED"/>
    <property type="match status" value="1"/>
</dbReference>
<dbReference type="AlphaFoldDB" id="A0A9D2RBY7"/>
<reference evidence="4" key="2">
    <citation type="submission" date="2021-04" db="EMBL/GenBank/DDBJ databases">
        <authorList>
            <person name="Gilroy R."/>
        </authorList>
    </citation>
    <scope>NUCLEOTIDE SEQUENCE</scope>
    <source>
        <strain evidence="4">ChiW19-6364</strain>
    </source>
</reference>
<reference evidence="4" key="1">
    <citation type="journal article" date="2021" name="PeerJ">
        <title>Extensive microbial diversity within the chicken gut microbiome revealed by metagenomics and culture.</title>
        <authorList>
            <person name="Gilroy R."/>
            <person name="Ravi A."/>
            <person name="Getino M."/>
            <person name="Pursley I."/>
            <person name="Horton D.L."/>
            <person name="Alikhan N.F."/>
            <person name="Baker D."/>
            <person name="Gharbi K."/>
            <person name="Hall N."/>
            <person name="Watson M."/>
            <person name="Adriaenssens E.M."/>
            <person name="Foster-Nyarko E."/>
            <person name="Jarju S."/>
            <person name="Secka A."/>
            <person name="Antonio M."/>
            <person name="Oren A."/>
            <person name="Chaudhuri R.R."/>
            <person name="La Ragione R."/>
            <person name="Hildebrand F."/>
            <person name="Pallen M.J."/>
        </authorList>
    </citation>
    <scope>NUCLEOTIDE SEQUENCE</scope>
    <source>
        <strain evidence="4">ChiW19-6364</strain>
    </source>
</reference>
<accession>A0A9D2RBY7</accession>
<feature type="domain" description="Glycosyl transferase family 1" evidence="2">
    <location>
        <begin position="188"/>
        <end position="340"/>
    </location>
</feature>
<feature type="domain" description="Glycosyltransferase subfamily 4-like N-terminal" evidence="3">
    <location>
        <begin position="11"/>
        <end position="174"/>
    </location>
</feature>
<sequence>MIGQKEVPSRMGGVEVAVGALAVRMAARGYEVTLYNRHRCSFRKRKKTGKCRKYKGVLIREVWVPDITGISAAAGSLFATLLALRGKYDCIHYHAEGPAAMCFLPRLFGIRTVVTIHGLDWKRSKWGGFASWYLKQGEKAAAAWADEIIVLSRSAQKYFQDTYHRKTVLIPNGIQRPERKGTEEIGARWGLEKDRYILFLGRIVPEKGIENLIKAFRQVDTDKKLVIAGGSSDTDTFFEKLKEEAMGDPRILFTGFVQGEALEELYSNSYLYCLPSNLEGMPISLLEAMSYGNCCLCSDIPECAEVMEDLGFLFRRGDRESLRARLQMLCERPDLVEESRKKVTDSIFEKYDWDKITEQTLALYQRAINRKRKKRRGDNGRRKIESSDGK</sequence>
<proteinExistence type="predicted"/>
<evidence type="ECO:0000313" key="4">
    <source>
        <dbReference type="EMBL" id="HJD40960.1"/>
    </source>
</evidence>
<gene>
    <name evidence="4" type="ORF">H9913_13170</name>
</gene>
<evidence type="ECO:0000259" key="3">
    <source>
        <dbReference type="Pfam" id="PF13439"/>
    </source>
</evidence>
<comment type="caution">
    <text evidence="4">The sequence shown here is derived from an EMBL/GenBank/DDBJ whole genome shotgun (WGS) entry which is preliminary data.</text>
</comment>
<dbReference type="Pfam" id="PF00534">
    <property type="entry name" value="Glycos_transf_1"/>
    <property type="match status" value="1"/>
</dbReference>
<protein>
    <submittedName>
        <fullName evidence="4">Glycosyltransferase family 4 protein</fullName>
    </submittedName>
</protein>
<evidence type="ECO:0000256" key="1">
    <source>
        <dbReference type="ARBA" id="ARBA00022679"/>
    </source>
</evidence>
<dbReference type="GO" id="GO:0009103">
    <property type="term" value="P:lipopolysaccharide biosynthetic process"/>
    <property type="evidence" value="ECO:0007669"/>
    <property type="project" value="TreeGrafter"/>
</dbReference>
<evidence type="ECO:0000313" key="5">
    <source>
        <dbReference type="Proteomes" id="UP000823850"/>
    </source>
</evidence>
<keyword evidence="1" id="KW-0808">Transferase</keyword>
<dbReference type="Gene3D" id="3.40.50.2000">
    <property type="entry name" value="Glycogen Phosphorylase B"/>
    <property type="match status" value="2"/>
</dbReference>
<dbReference type="GO" id="GO:0016757">
    <property type="term" value="F:glycosyltransferase activity"/>
    <property type="evidence" value="ECO:0007669"/>
    <property type="project" value="InterPro"/>
</dbReference>
<dbReference type="CDD" id="cd03801">
    <property type="entry name" value="GT4_PimA-like"/>
    <property type="match status" value="1"/>
</dbReference>
<name>A0A9D2RBY7_9FIRM</name>
<dbReference type="PANTHER" id="PTHR46401:SF2">
    <property type="entry name" value="GLYCOSYLTRANSFERASE WBBK-RELATED"/>
    <property type="match status" value="1"/>
</dbReference>
<dbReference type="InterPro" id="IPR001296">
    <property type="entry name" value="Glyco_trans_1"/>
</dbReference>
<dbReference type="SUPFAM" id="SSF53756">
    <property type="entry name" value="UDP-Glycosyltransferase/glycogen phosphorylase"/>
    <property type="match status" value="1"/>
</dbReference>
<dbReference type="InterPro" id="IPR028098">
    <property type="entry name" value="Glyco_trans_4-like_N"/>
</dbReference>
<dbReference type="Pfam" id="PF13439">
    <property type="entry name" value="Glyco_transf_4"/>
    <property type="match status" value="1"/>
</dbReference>
<dbReference type="EMBL" id="DWUX01000226">
    <property type="protein sequence ID" value="HJD40960.1"/>
    <property type="molecule type" value="Genomic_DNA"/>
</dbReference>
<evidence type="ECO:0000259" key="2">
    <source>
        <dbReference type="Pfam" id="PF00534"/>
    </source>
</evidence>
<organism evidence="4 5">
    <name type="scientific">Candidatus Blautia stercoripullorum</name>
    <dbReference type="NCBI Taxonomy" id="2838502"/>
    <lineage>
        <taxon>Bacteria</taxon>
        <taxon>Bacillati</taxon>
        <taxon>Bacillota</taxon>
        <taxon>Clostridia</taxon>
        <taxon>Lachnospirales</taxon>
        <taxon>Lachnospiraceae</taxon>
        <taxon>Blautia</taxon>
    </lineage>
</organism>